<sequence length="299" mass="34262">MIDRLVNEKNVRHCQIVEVGCGKGWFLRKLVEVEEWGNVGYGFDPSYVGSDKDLNNRLQFEKRYYNSDCSDVPADVVICRHVIEHVPNPLNLLLSINQALSKSTQARVFFETPCVKWILNNQVMWDLFYEHCSYFTKQSLTTAFEIAGFQVRSVEHVFNDQYLWLEATRSEKKSPITKAPNDIVKLCQKYSDSEQKLKQNWNARIEQLHKKGKIAIWGAGAKGVTFVNLIDPGQNKIDCVIDLNPNKQGNYIPGTGHCIVDYKEAIKRDVKTAILMNPNYYQENIQLLAANGLTLDLVE</sequence>
<dbReference type="Pfam" id="PF13489">
    <property type="entry name" value="Methyltransf_23"/>
    <property type="match status" value="1"/>
</dbReference>
<dbReference type="Proteomes" id="UP001230986">
    <property type="component" value="Unassembled WGS sequence"/>
</dbReference>
<dbReference type="EMBL" id="JASVEJ010000022">
    <property type="protein sequence ID" value="MDL5056973.1"/>
    <property type="molecule type" value="Genomic_DNA"/>
</dbReference>
<accession>A0ABT7LY91</accession>
<keyword evidence="2" id="KW-0808">Transferase</keyword>
<dbReference type="Gene3D" id="3.40.50.720">
    <property type="entry name" value="NAD(P)-binding Rossmann-like Domain"/>
    <property type="match status" value="1"/>
</dbReference>
<proteinExistence type="predicted"/>
<evidence type="ECO:0000313" key="3">
    <source>
        <dbReference type="Proteomes" id="UP001230986"/>
    </source>
</evidence>
<gene>
    <name evidence="2" type="ORF">QQ055_05775</name>
</gene>
<dbReference type="RefSeq" id="WP_286004357.1">
    <property type="nucleotide sequence ID" value="NZ_JASVEJ010000022.1"/>
</dbReference>
<dbReference type="InterPro" id="IPR029063">
    <property type="entry name" value="SAM-dependent_MTases_sf"/>
</dbReference>
<reference evidence="2 3" key="1">
    <citation type="submission" date="2023-06" db="EMBL/GenBank/DDBJ databases">
        <title>Whole genome sequence of Oscillatoria calcuttensis NRMC-F 0142.</title>
        <authorList>
            <person name="Shakena Fathima T."/>
            <person name="Muralitharan G."/>
            <person name="Thajuddin N."/>
        </authorList>
    </citation>
    <scope>NUCLEOTIDE SEQUENCE [LARGE SCALE GENOMIC DNA]</scope>
    <source>
        <strain evidence="2 3">NRMC-F 0142</strain>
    </source>
</reference>
<dbReference type="InterPro" id="IPR013691">
    <property type="entry name" value="MeTrfase_14"/>
</dbReference>
<dbReference type="GO" id="GO:0032259">
    <property type="term" value="P:methylation"/>
    <property type="evidence" value="ECO:0007669"/>
    <property type="project" value="UniProtKB-KW"/>
</dbReference>
<evidence type="ECO:0000259" key="1">
    <source>
        <dbReference type="Pfam" id="PF08484"/>
    </source>
</evidence>
<dbReference type="CDD" id="cd02440">
    <property type="entry name" value="AdoMet_MTases"/>
    <property type="match status" value="1"/>
</dbReference>
<protein>
    <submittedName>
        <fullName evidence="2">Class I SAM-dependent methyltransferase</fullName>
    </submittedName>
</protein>
<evidence type="ECO:0000313" key="2">
    <source>
        <dbReference type="EMBL" id="MDL5056973.1"/>
    </source>
</evidence>
<organism evidence="2 3">
    <name type="scientific">Geitlerinema calcuttense NRMC-F 0142</name>
    <dbReference type="NCBI Taxonomy" id="2922238"/>
    <lineage>
        <taxon>Bacteria</taxon>
        <taxon>Bacillati</taxon>
        <taxon>Cyanobacteriota</taxon>
        <taxon>Cyanophyceae</taxon>
        <taxon>Geitlerinematales</taxon>
        <taxon>Geitlerinemataceae</taxon>
        <taxon>Geitlerinema</taxon>
    </lineage>
</organism>
<dbReference type="Pfam" id="PF08484">
    <property type="entry name" value="Methyltransf_14"/>
    <property type="match status" value="1"/>
</dbReference>
<dbReference type="GO" id="GO:0008168">
    <property type="term" value="F:methyltransferase activity"/>
    <property type="evidence" value="ECO:0007669"/>
    <property type="project" value="UniProtKB-KW"/>
</dbReference>
<keyword evidence="3" id="KW-1185">Reference proteome</keyword>
<dbReference type="Gene3D" id="3.40.50.150">
    <property type="entry name" value="Vaccinia Virus protein VP39"/>
    <property type="match status" value="1"/>
</dbReference>
<feature type="domain" description="C-methyltransferase" evidence="1">
    <location>
        <begin position="186"/>
        <end position="284"/>
    </location>
</feature>
<keyword evidence="2" id="KW-0489">Methyltransferase</keyword>
<dbReference type="SUPFAM" id="SSF53335">
    <property type="entry name" value="S-adenosyl-L-methionine-dependent methyltransferases"/>
    <property type="match status" value="1"/>
</dbReference>
<comment type="caution">
    <text evidence="2">The sequence shown here is derived from an EMBL/GenBank/DDBJ whole genome shotgun (WGS) entry which is preliminary data.</text>
</comment>
<name>A0ABT7LY91_9CYAN</name>